<protein>
    <submittedName>
        <fullName evidence="2">23649_t:CDS:1</fullName>
    </submittedName>
</protein>
<reference evidence="2" key="1">
    <citation type="submission" date="2021-06" db="EMBL/GenBank/DDBJ databases">
        <authorList>
            <person name="Kallberg Y."/>
            <person name="Tangrot J."/>
            <person name="Rosling A."/>
        </authorList>
    </citation>
    <scope>NUCLEOTIDE SEQUENCE</scope>
    <source>
        <strain evidence="2">MA453B</strain>
    </source>
</reference>
<comment type="caution">
    <text evidence="2">The sequence shown here is derived from an EMBL/GenBank/DDBJ whole genome shotgun (WGS) entry which is preliminary data.</text>
</comment>
<feature type="non-terminal residue" evidence="2">
    <location>
        <position position="64"/>
    </location>
</feature>
<keyword evidence="1" id="KW-0812">Transmembrane</keyword>
<dbReference type="EMBL" id="CAJVPY010003929">
    <property type="protein sequence ID" value="CAG8605847.1"/>
    <property type="molecule type" value="Genomic_DNA"/>
</dbReference>
<keyword evidence="1" id="KW-1133">Transmembrane helix</keyword>
<organism evidence="2 3">
    <name type="scientific">Dentiscutata erythropus</name>
    <dbReference type="NCBI Taxonomy" id="1348616"/>
    <lineage>
        <taxon>Eukaryota</taxon>
        <taxon>Fungi</taxon>
        <taxon>Fungi incertae sedis</taxon>
        <taxon>Mucoromycota</taxon>
        <taxon>Glomeromycotina</taxon>
        <taxon>Glomeromycetes</taxon>
        <taxon>Diversisporales</taxon>
        <taxon>Gigasporaceae</taxon>
        <taxon>Dentiscutata</taxon>
    </lineage>
</organism>
<dbReference type="Proteomes" id="UP000789405">
    <property type="component" value="Unassembled WGS sequence"/>
</dbReference>
<dbReference type="AlphaFoldDB" id="A0A9N9GF47"/>
<keyword evidence="1" id="KW-0472">Membrane</keyword>
<evidence type="ECO:0000313" key="3">
    <source>
        <dbReference type="Proteomes" id="UP000789405"/>
    </source>
</evidence>
<sequence length="64" mass="7124">TWLVAIVMLKNKTKNGKHQIFYIHIGFVYVLPISTSVILSQSLDNIAKNAVDQNDAIVKIKEAA</sequence>
<evidence type="ECO:0000313" key="2">
    <source>
        <dbReference type="EMBL" id="CAG8605847.1"/>
    </source>
</evidence>
<evidence type="ECO:0000256" key="1">
    <source>
        <dbReference type="SAM" id="Phobius"/>
    </source>
</evidence>
<name>A0A9N9GF47_9GLOM</name>
<feature type="transmembrane region" description="Helical" evidence="1">
    <location>
        <begin position="20"/>
        <end position="39"/>
    </location>
</feature>
<proteinExistence type="predicted"/>
<gene>
    <name evidence="2" type="ORF">DERYTH_LOCUS7881</name>
</gene>
<keyword evidence="3" id="KW-1185">Reference proteome</keyword>
<accession>A0A9N9GF47</accession>